<evidence type="ECO:0000259" key="1">
    <source>
        <dbReference type="Pfam" id="PF13358"/>
    </source>
</evidence>
<evidence type="ECO:0000313" key="3">
    <source>
        <dbReference type="EMBL" id="SSA46881.1"/>
    </source>
</evidence>
<dbReference type="PANTHER" id="PTHR46564">
    <property type="entry name" value="TRANSPOSASE"/>
    <property type="match status" value="1"/>
</dbReference>
<accession>A0A2Y9AQY4</accession>
<keyword evidence="3" id="KW-0255">Endonuclease</keyword>
<sequence length="93" mass="9740">TQTFVPGLTAAAIIAPWPIEGAMNGALFTDWIETQLAPVLAPGTVVILDKPSTHKVAPAAEALRRAGCWFLFLPAYSPDRSGAFAAPLGPRSP</sequence>
<evidence type="ECO:0000313" key="4">
    <source>
        <dbReference type="Proteomes" id="UP000245839"/>
    </source>
</evidence>
<dbReference type="InterPro" id="IPR036397">
    <property type="entry name" value="RNaseH_sf"/>
</dbReference>
<dbReference type="Proteomes" id="UP000251571">
    <property type="component" value="Unassembled WGS sequence"/>
</dbReference>
<dbReference type="GO" id="GO:0004519">
    <property type="term" value="F:endonuclease activity"/>
    <property type="evidence" value="ECO:0007669"/>
    <property type="project" value="UniProtKB-KW"/>
</dbReference>
<gene>
    <name evidence="2" type="ORF">BCF38_105335</name>
    <name evidence="3" type="ORF">SAMN05421539_105335</name>
</gene>
<dbReference type="EMBL" id="QGDJ01000005">
    <property type="protein sequence ID" value="PWJ18346.1"/>
    <property type="molecule type" value="Genomic_DNA"/>
</dbReference>
<proteinExistence type="predicted"/>
<dbReference type="InterPro" id="IPR038717">
    <property type="entry name" value="Tc1-like_DDE_dom"/>
</dbReference>
<name>A0A2Y9AQY4_9RHOB</name>
<dbReference type="Proteomes" id="UP000245839">
    <property type="component" value="Unassembled WGS sequence"/>
</dbReference>
<dbReference type="PANTHER" id="PTHR46564:SF1">
    <property type="entry name" value="TRANSPOSASE"/>
    <property type="match status" value="1"/>
</dbReference>
<feature type="domain" description="Tc1-like transposase DDE" evidence="1">
    <location>
        <begin position="9"/>
        <end position="79"/>
    </location>
</feature>
<dbReference type="Gene3D" id="3.30.420.10">
    <property type="entry name" value="Ribonuclease H-like superfamily/Ribonuclease H"/>
    <property type="match status" value="1"/>
</dbReference>
<dbReference type="GO" id="GO:0003676">
    <property type="term" value="F:nucleic acid binding"/>
    <property type="evidence" value="ECO:0007669"/>
    <property type="project" value="InterPro"/>
</dbReference>
<organism evidence="3 5">
    <name type="scientific">Jannaschia seohaensis</name>
    <dbReference type="NCBI Taxonomy" id="475081"/>
    <lineage>
        <taxon>Bacteria</taxon>
        <taxon>Pseudomonadati</taxon>
        <taxon>Pseudomonadota</taxon>
        <taxon>Alphaproteobacteria</taxon>
        <taxon>Rhodobacterales</taxon>
        <taxon>Roseobacteraceae</taxon>
        <taxon>Jannaschia</taxon>
    </lineage>
</organism>
<reference evidence="2 4" key="2">
    <citation type="submission" date="2018-03" db="EMBL/GenBank/DDBJ databases">
        <title>Genomic Encyclopedia of Archaeal and Bacterial Type Strains, Phase II (KMG-II): from individual species to whole genera.</title>
        <authorList>
            <person name="Goeker M."/>
        </authorList>
    </citation>
    <scope>NUCLEOTIDE SEQUENCE [LARGE SCALE GENOMIC DNA]</scope>
    <source>
        <strain evidence="2 4">DSM 25227</strain>
    </source>
</reference>
<evidence type="ECO:0000313" key="5">
    <source>
        <dbReference type="Proteomes" id="UP000251571"/>
    </source>
</evidence>
<keyword evidence="3" id="KW-0378">Hydrolase</keyword>
<evidence type="ECO:0000313" key="2">
    <source>
        <dbReference type="EMBL" id="PWJ18346.1"/>
    </source>
</evidence>
<feature type="non-terminal residue" evidence="3">
    <location>
        <position position="1"/>
    </location>
</feature>
<protein>
    <submittedName>
        <fullName evidence="3">DDE superfamily endonuclease</fullName>
    </submittedName>
</protein>
<dbReference type="EMBL" id="UETC01000005">
    <property type="protein sequence ID" value="SSA46881.1"/>
    <property type="molecule type" value="Genomic_DNA"/>
</dbReference>
<dbReference type="AlphaFoldDB" id="A0A2Y9AQY4"/>
<dbReference type="RefSeq" id="WP_172500056.1">
    <property type="nucleotide sequence ID" value="NZ_QGDJ01000005.1"/>
</dbReference>
<dbReference type="Pfam" id="PF13358">
    <property type="entry name" value="DDE_3"/>
    <property type="match status" value="1"/>
</dbReference>
<keyword evidence="4" id="KW-1185">Reference proteome</keyword>
<reference evidence="3 5" key="1">
    <citation type="submission" date="2016-10" db="EMBL/GenBank/DDBJ databases">
        <authorList>
            <person name="Cai Z."/>
        </authorList>
    </citation>
    <scope>NUCLEOTIDE SEQUENCE [LARGE SCALE GENOMIC DNA]</scope>
    <source>
        <strain evidence="3 5">DSM 25227</strain>
    </source>
</reference>
<keyword evidence="3" id="KW-0540">Nuclease</keyword>